<accession>X8DGY9</accession>
<keyword evidence="1" id="KW-0575">Peroxidase</keyword>
<reference evidence="1 2" key="1">
    <citation type="submission" date="2013-12" db="EMBL/GenBank/DDBJ databases">
        <authorList>
            <person name="Zelazny A."/>
            <person name="Olivier K."/>
            <person name="Holland S."/>
            <person name="Lenaerts A."/>
            <person name="Ordway D."/>
            <person name="DeGroote M.A."/>
            <person name="Parker T."/>
            <person name="Sizemore C."/>
            <person name="Tallon L.J."/>
            <person name="Sadzewicz L.K."/>
            <person name="Sengamalay N."/>
            <person name="Fraser C.M."/>
            <person name="Hine E."/>
            <person name="Shefchek K.A."/>
            <person name="Das S.P."/>
            <person name="Tettelin H."/>
        </authorList>
    </citation>
    <scope>NUCLEOTIDE SEQUENCE [LARGE SCALE GENOMIC DNA]</scope>
    <source>
        <strain evidence="1 2">1513</strain>
    </source>
</reference>
<dbReference type="Gene3D" id="3.40.50.1820">
    <property type="entry name" value="alpha/beta hydrolase"/>
    <property type="match status" value="1"/>
</dbReference>
<dbReference type="Proteomes" id="UP000023351">
    <property type="component" value="Unassembled WGS sequence"/>
</dbReference>
<protein>
    <submittedName>
        <fullName evidence="1">Alpha/beta hydrolase domain protein</fullName>
        <ecNumber evidence="1">1.11.1.10</ecNumber>
    </submittedName>
</protein>
<name>X8DGY9_9MYCO</name>
<dbReference type="GO" id="GO:0016787">
    <property type="term" value="F:hydrolase activity"/>
    <property type="evidence" value="ECO:0007669"/>
    <property type="project" value="UniProtKB-KW"/>
</dbReference>
<comment type="caution">
    <text evidence="1">The sequence shown here is derived from an EMBL/GenBank/DDBJ whole genome shotgun (WGS) entry which is preliminary data.</text>
</comment>
<proteinExistence type="predicted"/>
<dbReference type="SUPFAM" id="SSF53474">
    <property type="entry name" value="alpha/beta-Hydrolases"/>
    <property type="match status" value="1"/>
</dbReference>
<sequence>MSDNSIDRYTTLPSGTTICFRVCGDEADPVILLIAGLGEDLTFWGDSFTGSLIAQGFRVITMDNRDVGQSTFAATPAPGYGVN</sequence>
<dbReference type="InterPro" id="IPR029058">
    <property type="entry name" value="AB_hydrolase_fold"/>
</dbReference>
<dbReference type="EC" id="1.11.1.10" evidence="1"/>
<dbReference type="AlphaFoldDB" id="X8DGY9"/>
<organism evidence="1 2">
    <name type="scientific">Mycobacteroides abscessus subsp. bolletii 1513</name>
    <dbReference type="NCBI Taxonomy" id="1299321"/>
    <lineage>
        <taxon>Bacteria</taxon>
        <taxon>Bacillati</taxon>
        <taxon>Actinomycetota</taxon>
        <taxon>Actinomycetes</taxon>
        <taxon>Mycobacteriales</taxon>
        <taxon>Mycobacteriaceae</taxon>
        <taxon>Mycobacteroides</taxon>
        <taxon>Mycobacteroides abscessus</taxon>
    </lineage>
</organism>
<keyword evidence="1" id="KW-0560">Oxidoreductase</keyword>
<evidence type="ECO:0000313" key="2">
    <source>
        <dbReference type="Proteomes" id="UP000023351"/>
    </source>
</evidence>
<gene>
    <name evidence="1" type="ORF">I540_5706</name>
</gene>
<dbReference type="EMBL" id="JAOJ01000003">
    <property type="protein sequence ID" value="EUA66998.1"/>
    <property type="molecule type" value="Genomic_DNA"/>
</dbReference>
<dbReference type="PATRIC" id="fig|1299321.3.peg.5524"/>
<evidence type="ECO:0000313" key="1">
    <source>
        <dbReference type="EMBL" id="EUA66998.1"/>
    </source>
</evidence>
<keyword evidence="1" id="KW-0378">Hydrolase</keyword>
<dbReference type="GO" id="GO:0016691">
    <property type="term" value="F:chloride peroxidase activity"/>
    <property type="evidence" value="ECO:0007669"/>
    <property type="project" value="UniProtKB-EC"/>
</dbReference>